<dbReference type="Pfam" id="PF04085">
    <property type="entry name" value="MreC"/>
    <property type="match status" value="2"/>
</dbReference>
<gene>
    <name evidence="6" type="ORF">RHABOEDO_000113</name>
</gene>
<reference evidence="6 7" key="1">
    <citation type="journal article" date="2022" name="bioRxiv">
        <title>Ecology and evolution of chlamydial symbionts of arthropods.</title>
        <authorList>
            <person name="Halter T."/>
            <person name="Koestlbacher S."/>
            <person name="Collingro A."/>
            <person name="Sixt B.S."/>
            <person name="Toenshoff E.R."/>
            <person name="Hendrickx F."/>
            <person name="Kostanjsek R."/>
            <person name="Horn M."/>
        </authorList>
    </citation>
    <scope>NUCLEOTIDE SEQUENCE [LARGE SCALE GENOMIC DNA]</scope>
    <source>
        <strain evidence="6">W744xW776</strain>
    </source>
</reference>
<evidence type="ECO:0000259" key="5">
    <source>
        <dbReference type="Pfam" id="PF04085"/>
    </source>
</evidence>
<accession>A0ABX8V4R3</accession>
<dbReference type="PANTHER" id="PTHR34138">
    <property type="entry name" value="CELL SHAPE-DETERMINING PROTEIN MREC"/>
    <property type="match status" value="1"/>
</dbReference>
<evidence type="ECO:0000313" key="7">
    <source>
        <dbReference type="Proteomes" id="UP000826014"/>
    </source>
</evidence>
<dbReference type="InterPro" id="IPR042177">
    <property type="entry name" value="Cell/Rod_1"/>
</dbReference>
<proteinExistence type="inferred from homology"/>
<evidence type="ECO:0000256" key="2">
    <source>
        <dbReference type="ARBA" id="ARBA00013855"/>
    </source>
</evidence>
<name>A0ABX8V4R3_9BACT</name>
<evidence type="ECO:0000313" key="6">
    <source>
        <dbReference type="EMBL" id="QYF48023.1"/>
    </source>
</evidence>
<dbReference type="EMBL" id="CP075587">
    <property type="protein sequence ID" value="QYF48023.1"/>
    <property type="molecule type" value="Genomic_DNA"/>
</dbReference>
<comment type="similarity">
    <text evidence="1">Belongs to the MreC family.</text>
</comment>
<dbReference type="Gene3D" id="2.40.10.350">
    <property type="entry name" value="Rod shape-determining protein MreC, domain 2"/>
    <property type="match status" value="1"/>
</dbReference>
<feature type="domain" description="Rod shape-determining protein MreC beta-barrel core" evidence="5">
    <location>
        <begin position="136"/>
        <end position="218"/>
    </location>
</feature>
<dbReference type="InterPro" id="IPR042175">
    <property type="entry name" value="Cell/Rod_MreC_2"/>
</dbReference>
<dbReference type="InterPro" id="IPR007221">
    <property type="entry name" value="MreC"/>
</dbReference>
<dbReference type="PANTHER" id="PTHR34138:SF1">
    <property type="entry name" value="CELL SHAPE-DETERMINING PROTEIN MREC"/>
    <property type="match status" value="1"/>
</dbReference>
<evidence type="ECO:0000256" key="3">
    <source>
        <dbReference type="ARBA" id="ARBA00022960"/>
    </source>
</evidence>
<protein>
    <recommendedName>
        <fullName evidence="2">Cell shape-determining protein MreC</fullName>
    </recommendedName>
    <alternativeName>
        <fullName evidence="4">Cell shape protein MreC</fullName>
    </alternativeName>
</protein>
<dbReference type="Gene3D" id="2.40.10.340">
    <property type="entry name" value="Rod shape-determining protein MreC, domain 1"/>
    <property type="match status" value="1"/>
</dbReference>
<dbReference type="Proteomes" id="UP000826014">
    <property type="component" value="Chromosome"/>
</dbReference>
<dbReference type="InterPro" id="IPR055342">
    <property type="entry name" value="MreC_beta-barrel_core"/>
</dbReference>
<evidence type="ECO:0000256" key="1">
    <source>
        <dbReference type="ARBA" id="ARBA00009369"/>
    </source>
</evidence>
<sequence>MRRINYRSYIFLTGIFFVLFSFSPGRSLVLRQMTICAFSCLWERIYLLTHPLHLSMSSVAKQELETLRQENYLLHLQVDHIREWLLSEDRINEQIDLLKSMNSASSEEKEKLFLRRRREEIMKILQLKSKAIPAKVIFREPGSWSNYVWINVGEADNKNLQEGVIAKNSPVIIGNSVVGVVDLIHKTQSRVRLITDNRLTIAVRAVRGKQQDHFLLEQLNALLFSLEKNQNSSCSQEVQEAISALARLKAQFIPVNQNIYLAKGELQGTGRPLWRSCGSFLKGTGFNYDFSDQEGFARDLRSGLTYEKGSRLPSIALLNVGDLLITTGLDGVFPAGLYAGIVSRVDILQEGQCFYHLEAIATAGSFDELNFVCVLPALK</sequence>
<organism evidence="6 7">
    <name type="scientific">Candidatus Rhabdochlamydia oedothoracis</name>
    <dbReference type="NCBI Taxonomy" id="2720720"/>
    <lineage>
        <taxon>Bacteria</taxon>
        <taxon>Pseudomonadati</taxon>
        <taxon>Chlamydiota</taxon>
        <taxon>Chlamydiia</taxon>
        <taxon>Parachlamydiales</taxon>
        <taxon>Candidatus Rhabdochlamydiaceae</taxon>
        <taxon>Candidatus Rhabdochlamydia</taxon>
    </lineage>
</organism>
<feature type="domain" description="Rod shape-determining protein MreC beta-barrel core" evidence="5">
    <location>
        <begin position="312"/>
        <end position="375"/>
    </location>
</feature>
<evidence type="ECO:0000256" key="4">
    <source>
        <dbReference type="ARBA" id="ARBA00032089"/>
    </source>
</evidence>
<keyword evidence="7" id="KW-1185">Reference proteome</keyword>
<keyword evidence="3" id="KW-0133">Cell shape</keyword>